<sequence>MMSIRWLTLVPLLFIFVGVAFANHVNPMVLGMPFLFFYVVCCVVLTSVCMAVVYKFDPTNKEGD</sequence>
<accession>A0ABV5AEJ3</accession>
<name>A0ABV5AEJ3_9BACL</name>
<dbReference type="PANTHER" id="PTHR40034">
    <property type="entry name" value="BSL5891 PROTEIN"/>
    <property type="match status" value="1"/>
</dbReference>
<comment type="caution">
    <text evidence="2">The sequence shown here is derived from an EMBL/GenBank/DDBJ whole genome shotgun (WGS) entry which is preliminary data.</text>
</comment>
<gene>
    <name evidence="2" type="ORF">KKP3000_004190</name>
</gene>
<dbReference type="Proteomes" id="UP001579974">
    <property type="component" value="Unassembled WGS sequence"/>
</dbReference>
<dbReference type="EMBL" id="JBDXSU010000007">
    <property type="protein sequence ID" value="MFB5190705.1"/>
    <property type="molecule type" value="Genomic_DNA"/>
</dbReference>
<keyword evidence="1" id="KW-0472">Membrane</keyword>
<keyword evidence="1" id="KW-0812">Transmembrane</keyword>
<organism evidence="2 3">
    <name type="scientific">Alicyclobacillus fastidiosus</name>
    <dbReference type="NCBI Taxonomy" id="392011"/>
    <lineage>
        <taxon>Bacteria</taxon>
        <taxon>Bacillati</taxon>
        <taxon>Bacillota</taxon>
        <taxon>Bacilli</taxon>
        <taxon>Bacillales</taxon>
        <taxon>Alicyclobacillaceae</taxon>
        <taxon>Alicyclobacillus</taxon>
    </lineage>
</organism>
<evidence type="ECO:0000313" key="3">
    <source>
        <dbReference type="Proteomes" id="UP001579974"/>
    </source>
</evidence>
<dbReference type="InterPro" id="IPR021741">
    <property type="entry name" value="DUF3311"/>
</dbReference>
<keyword evidence="3" id="KW-1185">Reference proteome</keyword>
<feature type="transmembrane region" description="Helical" evidence="1">
    <location>
        <begin position="32"/>
        <end position="54"/>
    </location>
</feature>
<reference evidence="2 3" key="1">
    <citation type="journal article" date="2024" name="Int. J. Mol. Sci.">
        <title>Exploration of Alicyclobacillus spp. Genome in Search of Antibiotic Resistance.</title>
        <authorList>
            <person name="Bucka-Kolendo J."/>
            <person name="Kiousi D.E."/>
            <person name="Dekowska A."/>
            <person name="Mikolajczuk-Szczyrba A."/>
            <person name="Karadedos D.M."/>
            <person name="Michael P."/>
            <person name="Galanis A."/>
            <person name="Sokolowska B."/>
        </authorList>
    </citation>
    <scope>NUCLEOTIDE SEQUENCE [LARGE SCALE GENOMIC DNA]</scope>
    <source>
        <strain evidence="2 3">KKP 3000</strain>
    </source>
</reference>
<evidence type="ECO:0000313" key="2">
    <source>
        <dbReference type="EMBL" id="MFB5190705.1"/>
    </source>
</evidence>
<evidence type="ECO:0000256" key="1">
    <source>
        <dbReference type="SAM" id="Phobius"/>
    </source>
</evidence>
<keyword evidence="1" id="KW-1133">Transmembrane helix</keyword>
<proteinExistence type="predicted"/>
<dbReference type="PANTHER" id="PTHR40034:SF1">
    <property type="entry name" value="BSL5891 PROTEIN"/>
    <property type="match status" value="1"/>
</dbReference>
<protein>
    <submittedName>
        <fullName evidence="2">DUF3311 domain-containing protein</fullName>
    </submittedName>
</protein>
<dbReference type="Pfam" id="PF11755">
    <property type="entry name" value="DUF3311"/>
    <property type="match status" value="1"/>
</dbReference>